<dbReference type="EMBL" id="QWIV01000014">
    <property type="protein sequence ID" value="RMZ58908.1"/>
    <property type="molecule type" value="Genomic_DNA"/>
</dbReference>
<feature type="transmembrane region" description="Helical" evidence="5">
    <location>
        <begin position="20"/>
        <end position="40"/>
    </location>
</feature>
<keyword evidence="8" id="KW-1185">Reference proteome</keyword>
<evidence type="ECO:0000256" key="5">
    <source>
        <dbReference type="SAM" id="Phobius"/>
    </source>
</evidence>
<evidence type="ECO:0000256" key="2">
    <source>
        <dbReference type="ARBA" id="ARBA00022692"/>
    </source>
</evidence>
<feature type="domain" description="HTTM-like" evidence="6">
    <location>
        <begin position="11"/>
        <end position="275"/>
    </location>
</feature>
<evidence type="ECO:0000256" key="3">
    <source>
        <dbReference type="ARBA" id="ARBA00022989"/>
    </source>
</evidence>
<dbReference type="Proteomes" id="UP000267524">
    <property type="component" value="Unassembled WGS sequence"/>
</dbReference>
<sequence length="312" mass="36526">MKNLITSLKTSNNNSFYLSFFRVIICLLLIKQVFQIFPLLSLTYKGDEFLTSPSTIVEFIKFNTQILKDNMYAYIYMYLFFIILYLFGIGKNGTAFVVFVMTDILQKLNPYLLNGGDNLLKFLLLYMVFANSFTHFAIHKSKVKKDSLSNVFSNLSVLSICIHLCMIYFLSALHKTNATVWFHGVATYYTFQLERFSGTSLNSVLAQNSYFVVFSTYFTLILELYYPVLVWFKKTRTIVVLCMISLHAGIAIFMMLYDFQFIFILVQGFFYKDSFWLPKYRALKKKIQNRTLFSFSKNPSVKYENKEVSNSY</sequence>
<feature type="transmembrane region" description="Helical" evidence="5">
    <location>
        <begin position="75"/>
        <end position="99"/>
    </location>
</feature>
<dbReference type="GO" id="GO:0012505">
    <property type="term" value="C:endomembrane system"/>
    <property type="evidence" value="ECO:0007669"/>
    <property type="project" value="UniProtKB-SubCell"/>
</dbReference>
<comment type="caution">
    <text evidence="7">The sequence shown here is derived from an EMBL/GenBank/DDBJ whole genome shotgun (WGS) entry which is preliminary data.</text>
</comment>
<comment type="subcellular location">
    <subcellularLocation>
        <location evidence="1">Endomembrane system</location>
        <topology evidence="1">Multi-pass membrane protein</topology>
    </subcellularLocation>
</comment>
<evidence type="ECO:0000256" key="1">
    <source>
        <dbReference type="ARBA" id="ARBA00004127"/>
    </source>
</evidence>
<keyword evidence="2 5" id="KW-0812">Transmembrane</keyword>
<keyword evidence="3 5" id="KW-1133">Transmembrane helix</keyword>
<feature type="transmembrane region" description="Helical" evidence="5">
    <location>
        <begin position="209"/>
        <end position="226"/>
    </location>
</feature>
<accession>A0A3M7L817</accession>
<dbReference type="InterPro" id="IPR052964">
    <property type="entry name" value="Sporulation_signal_mat"/>
</dbReference>
<keyword evidence="4 5" id="KW-0472">Membrane</keyword>
<feature type="transmembrane region" description="Helical" evidence="5">
    <location>
        <begin position="151"/>
        <end position="171"/>
    </location>
</feature>
<feature type="transmembrane region" description="Helical" evidence="5">
    <location>
        <begin position="119"/>
        <end position="139"/>
    </location>
</feature>
<evidence type="ECO:0000256" key="4">
    <source>
        <dbReference type="ARBA" id="ARBA00023136"/>
    </source>
</evidence>
<evidence type="ECO:0000259" key="6">
    <source>
        <dbReference type="SMART" id="SM00752"/>
    </source>
</evidence>
<gene>
    <name evidence="7" type="ORF">D1632_15175</name>
</gene>
<reference evidence="7 8" key="1">
    <citation type="submission" date="2018-08" db="EMBL/GenBank/DDBJ databases">
        <title>Chryseobacterium nematophagum: a novel matrix digesting pathogen of nematodes.</title>
        <authorList>
            <person name="Page A."/>
            <person name="Roberts M."/>
            <person name="Felix M.-A."/>
            <person name="Weir W."/>
        </authorList>
    </citation>
    <scope>NUCLEOTIDE SEQUENCE [LARGE SCALE GENOMIC DNA]</scope>
    <source>
        <strain evidence="7 8">JUb275</strain>
    </source>
</reference>
<evidence type="ECO:0000313" key="8">
    <source>
        <dbReference type="Proteomes" id="UP000267524"/>
    </source>
</evidence>
<protein>
    <recommendedName>
        <fullName evidence="6">HTTM-like domain-containing protein</fullName>
    </recommendedName>
</protein>
<evidence type="ECO:0000313" key="7">
    <source>
        <dbReference type="EMBL" id="RMZ58908.1"/>
    </source>
</evidence>
<dbReference type="PANTHER" id="PTHR39535">
    <property type="entry name" value="SPORULATION-DELAYING PROTEIN SDPB"/>
    <property type="match status" value="1"/>
</dbReference>
<dbReference type="SMART" id="SM00752">
    <property type="entry name" value="HTTM"/>
    <property type="match status" value="1"/>
</dbReference>
<organism evidence="7 8">
    <name type="scientific">Chryseobacterium nematophagum</name>
    <dbReference type="NCBI Taxonomy" id="2305228"/>
    <lineage>
        <taxon>Bacteria</taxon>
        <taxon>Pseudomonadati</taxon>
        <taxon>Bacteroidota</taxon>
        <taxon>Flavobacteriia</taxon>
        <taxon>Flavobacteriales</taxon>
        <taxon>Weeksellaceae</taxon>
        <taxon>Chryseobacterium group</taxon>
        <taxon>Chryseobacterium</taxon>
    </lineage>
</organism>
<dbReference type="InterPro" id="IPR011020">
    <property type="entry name" value="HTTM-like"/>
</dbReference>
<dbReference type="RefSeq" id="WP_122548055.1">
    <property type="nucleotide sequence ID" value="NZ_QWIV01000014.1"/>
</dbReference>
<dbReference type="AlphaFoldDB" id="A0A3M7L817"/>
<dbReference type="PANTHER" id="PTHR39535:SF2">
    <property type="entry name" value="HTTM DOMAIN-CONTAINING PROTEIN"/>
    <property type="match status" value="1"/>
</dbReference>
<name>A0A3M7L817_9FLAO</name>
<feature type="transmembrane region" description="Helical" evidence="5">
    <location>
        <begin position="238"/>
        <end position="271"/>
    </location>
</feature>
<proteinExistence type="predicted"/>